<feature type="domain" description="Pyrroloquinoline quinone-dependent pyranose dehydrogenase beta-propeller" evidence="2">
    <location>
        <begin position="58"/>
        <end position="393"/>
    </location>
</feature>
<evidence type="ECO:0000256" key="1">
    <source>
        <dbReference type="SAM" id="Phobius"/>
    </source>
</evidence>
<evidence type="ECO:0000259" key="2">
    <source>
        <dbReference type="Pfam" id="PF22807"/>
    </source>
</evidence>
<keyword evidence="1" id="KW-0812">Transmembrane</keyword>
<dbReference type="Pfam" id="PF22807">
    <property type="entry name" value="TrAA12"/>
    <property type="match status" value="1"/>
</dbReference>
<comment type="caution">
    <text evidence="3">The sequence shown here is derived from an EMBL/GenBank/DDBJ whole genome shotgun (WGS) entry which is preliminary data.</text>
</comment>
<dbReference type="InterPro" id="IPR011041">
    <property type="entry name" value="Quinoprot_gluc/sorb_DH_b-prop"/>
</dbReference>
<dbReference type="AlphaFoldDB" id="A0A1F5NRD0"/>
<dbReference type="Gene3D" id="2.120.10.30">
    <property type="entry name" value="TolB, C-terminal domain"/>
    <property type="match status" value="1"/>
</dbReference>
<reference evidence="3 4" key="1">
    <citation type="journal article" date="2016" name="Nat. Commun.">
        <title>Thousands of microbial genomes shed light on interconnected biogeochemical processes in an aquifer system.</title>
        <authorList>
            <person name="Anantharaman K."/>
            <person name="Brown C.T."/>
            <person name="Hug L.A."/>
            <person name="Sharon I."/>
            <person name="Castelle C.J."/>
            <person name="Probst A.J."/>
            <person name="Thomas B.C."/>
            <person name="Singh A."/>
            <person name="Wilkins M.J."/>
            <person name="Karaoz U."/>
            <person name="Brodie E.L."/>
            <person name="Williams K.H."/>
            <person name="Hubbard S.S."/>
            <person name="Banfield J.F."/>
        </authorList>
    </citation>
    <scope>NUCLEOTIDE SEQUENCE [LARGE SCALE GENOMIC DNA]</scope>
</reference>
<dbReference type="SUPFAM" id="SSF50952">
    <property type="entry name" value="Soluble quinoprotein glucose dehydrogenase"/>
    <property type="match status" value="1"/>
</dbReference>
<dbReference type="Proteomes" id="UP000176233">
    <property type="component" value="Unassembled WGS sequence"/>
</dbReference>
<keyword evidence="1" id="KW-0472">Membrane</keyword>
<dbReference type="EMBL" id="MFEJ01000019">
    <property type="protein sequence ID" value="OGE80188.1"/>
    <property type="molecule type" value="Genomic_DNA"/>
</dbReference>
<keyword evidence="1" id="KW-1133">Transmembrane helix</keyword>
<dbReference type="PANTHER" id="PTHR19328:SF53">
    <property type="entry name" value="MEMBRANE PROTEIN"/>
    <property type="match status" value="1"/>
</dbReference>
<dbReference type="InterPro" id="IPR011042">
    <property type="entry name" value="6-blade_b-propeller_TolB-like"/>
</dbReference>
<name>A0A1F5NRD0_9BACT</name>
<protein>
    <recommendedName>
        <fullName evidence="2">Pyrroloquinoline quinone-dependent pyranose dehydrogenase beta-propeller domain-containing protein</fullName>
    </recommendedName>
</protein>
<sequence>MKIFLKNLTVVVIGATILYGVYIFWPNFRGIQPVINPPPDDIVNILEPGRNNTDFPLKLPDGFSIEIYAKNLSGARVIAFDPENNMWVSRTSAGIVSKLVRNSDGTMTAQDIFRNLKQPHGIAFDYQDPTTIYIAETHRIVRTKLNSDAPLKKIADLPSGNGHFTRTLGFGPDNRLYVSIGSSCNVCHELDERRAAIYSMNRDGSDFKQFAKGLRNTVFFTWSYVDGRMWGTDMGRDLLGDNVPPEEINMIKEGGNYGWPICYGNNIHDTNFDKNTYIRNPCMEPFETPQQVEMQAHSAPLGLGFVPEEGWPEDMWYDLIVAFHGSWNRTVPTGYKLVRIKLDARGNFQGQEDFISGWLQGNSALGRPVDVLIQSGGTMYASDDKAGVIYKINYRGLR</sequence>
<accession>A0A1F5NRD0</accession>
<feature type="transmembrane region" description="Helical" evidence="1">
    <location>
        <begin position="7"/>
        <end position="25"/>
    </location>
</feature>
<organism evidence="3 4">
    <name type="scientific">Candidatus Doudnabacteria bacterium RIFCSPHIGHO2_01_FULL_45_18</name>
    <dbReference type="NCBI Taxonomy" id="1817823"/>
    <lineage>
        <taxon>Bacteria</taxon>
        <taxon>Candidatus Doudnaibacteriota</taxon>
    </lineage>
</organism>
<dbReference type="PANTHER" id="PTHR19328">
    <property type="entry name" value="HEDGEHOG-INTERACTING PROTEIN"/>
    <property type="match status" value="1"/>
</dbReference>
<evidence type="ECO:0000313" key="3">
    <source>
        <dbReference type="EMBL" id="OGE80188.1"/>
    </source>
</evidence>
<dbReference type="InterPro" id="IPR054539">
    <property type="entry name" value="Beta-prop_PDH"/>
</dbReference>
<proteinExistence type="predicted"/>
<evidence type="ECO:0000313" key="4">
    <source>
        <dbReference type="Proteomes" id="UP000176233"/>
    </source>
</evidence>
<gene>
    <name evidence="3" type="ORF">A2660_02560</name>
</gene>